<sequence length="593" mass="66579">MLQHRQLPQLPLELLDAIFEQLSEHAHAESFEADTDMANMYNAKTALARSARACRAFHEPALRVLWRKQRLGRACSAVLSRFDFGSVKWPEQEDETWGGGTESDDEANDDMAVGIDSCHYPFNYSYLPGPVAAEEWSRFEYYAQFVRVLRYSTDETIDPSVFFFLQQHARGKPLFPNLHQLVWEHATPELVSVITPSIRVLHLPQDYAEMENGSQSYEYGYRMRRHAFKQLLRGVLERLPDLAELTLPVLGHEAFWFPLLSRPDNHFVTQGIHTLHLFESHRALMRAGLAALSTIRALTELDIMLDSRGSYDPANMDDGRNVLLPIGVFAGLKRLQIDGRTVWVRAVFRAIVAPKLEAVVLACGTWLDSQDTAAALEENHLCAIFSDLRRRNAVFMQKLHLTIPHYSGVLFPKGTTPDTHFASLAIPLAELSHLRDVMISQPNLDGDHYLSISVPALVAAWPALQTLALPDLFVTGEALEIISRTCALLERLTVRTLSWSRSNVPGISQGIPFRSYALVSDANKSMLEELRFGEHVHGVSAEAVGDIAYLLDSLFPQLVPGRCSVTVDIKRDAISFDVMDEVAKLQQARRSGA</sequence>
<accession>A0ABQ8KIS7</accession>
<dbReference type="RefSeq" id="XP_047779943.1">
    <property type="nucleotide sequence ID" value="XM_047923529.1"/>
</dbReference>
<evidence type="ECO:0000313" key="2">
    <source>
        <dbReference type="Proteomes" id="UP000814176"/>
    </source>
</evidence>
<gene>
    <name evidence="1" type="ORF">C8Q71DRAFT_755120</name>
</gene>
<protein>
    <recommendedName>
        <fullName evidence="3">F-box domain-containing protein</fullName>
    </recommendedName>
</protein>
<keyword evidence="2" id="KW-1185">Reference proteome</keyword>
<organism evidence="1 2">
    <name type="scientific">Rhodofomes roseus</name>
    <dbReference type="NCBI Taxonomy" id="34475"/>
    <lineage>
        <taxon>Eukaryota</taxon>
        <taxon>Fungi</taxon>
        <taxon>Dikarya</taxon>
        <taxon>Basidiomycota</taxon>
        <taxon>Agaricomycotina</taxon>
        <taxon>Agaricomycetes</taxon>
        <taxon>Polyporales</taxon>
        <taxon>Rhodofomes</taxon>
    </lineage>
</organism>
<dbReference type="EMBL" id="JADCUA010000008">
    <property type="protein sequence ID" value="KAH9837905.1"/>
    <property type="molecule type" value="Genomic_DNA"/>
</dbReference>
<comment type="caution">
    <text evidence="1">The sequence shown here is derived from an EMBL/GenBank/DDBJ whole genome shotgun (WGS) entry which is preliminary data.</text>
</comment>
<proteinExistence type="predicted"/>
<evidence type="ECO:0000313" key="1">
    <source>
        <dbReference type="EMBL" id="KAH9837905.1"/>
    </source>
</evidence>
<name>A0ABQ8KIS7_9APHY</name>
<evidence type="ECO:0008006" key="3">
    <source>
        <dbReference type="Google" id="ProtNLM"/>
    </source>
</evidence>
<reference evidence="1 2" key="1">
    <citation type="journal article" date="2021" name="Environ. Microbiol.">
        <title>Gene family expansions and transcriptome signatures uncover fungal adaptations to wood decay.</title>
        <authorList>
            <person name="Hage H."/>
            <person name="Miyauchi S."/>
            <person name="Viragh M."/>
            <person name="Drula E."/>
            <person name="Min B."/>
            <person name="Chaduli D."/>
            <person name="Navarro D."/>
            <person name="Favel A."/>
            <person name="Norest M."/>
            <person name="Lesage-Meessen L."/>
            <person name="Balint B."/>
            <person name="Merenyi Z."/>
            <person name="de Eugenio L."/>
            <person name="Morin E."/>
            <person name="Martinez A.T."/>
            <person name="Baldrian P."/>
            <person name="Stursova M."/>
            <person name="Martinez M.J."/>
            <person name="Novotny C."/>
            <person name="Magnuson J.K."/>
            <person name="Spatafora J.W."/>
            <person name="Maurice S."/>
            <person name="Pangilinan J."/>
            <person name="Andreopoulos W."/>
            <person name="LaButti K."/>
            <person name="Hundley H."/>
            <person name="Na H."/>
            <person name="Kuo A."/>
            <person name="Barry K."/>
            <person name="Lipzen A."/>
            <person name="Henrissat B."/>
            <person name="Riley R."/>
            <person name="Ahrendt S."/>
            <person name="Nagy L.G."/>
            <person name="Grigoriev I.V."/>
            <person name="Martin F."/>
            <person name="Rosso M.N."/>
        </authorList>
    </citation>
    <scope>NUCLEOTIDE SEQUENCE [LARGE SCALE GENOMIC DNA]</scope>
    <source>
        <strain evidence="1 2">CIRM-BRFM 1785</strain>
    </source>
</reference>
<dbReference type="Proteomes" id="UP000814176">
    <property type="component" value="Unassembled WGS sequence"/>
</dbReference>
<dbReference type="GeneID" id="72004261"/>